<dbReference type="PANTHER" id="PTHR12993">
    <property type="entry name" value="N-ACETYLGLUCOSAMINYL-PHOSPHATIDYLINOSITOL DE-N-ACETYLASE-RELATED"/>
    <property type="match status" value="1"/>
</dbReference>
<keyword evidence="2" id="KW-0378">Hydrolase</keyword>
<dbReference type="GO" id="GO:0016787">
    <property type="term" value="F:hydrolase activity"/>
    <property type="evidence" value="ECO:0007669"/>
    <property type="project" value="UniProtKB-KW"/>
</dbReference>
<keyword evidence="1" id="KW-0862">Zinc</keyword>
<gene>
    <name evidence="2" type="ORF">Q2100_15540</name>
</gene>
<reference evidence="2" key="1">
    <citation type="submission" date="2023-07" db="EMBL/GenBank/DDBJ databases">
        <title>Mycolicibacterium sp. nov., a novel bacterial species.</title>
        <authorList>
            <person name="Cao Y."/>
        </authorList>
    </citation>
    <scope>NUCLEOTIDE SEQUENCE</scope>
    <source>
        <strain evidence="2">KC 300</strain>
    </source>
</reference>
<keyword evidence="3" id="KW-1185">Reference proteome</keyword>
<proteinExistence type="predicted"/>
<dbReference type="Pfam" id="PF02585">
    <property type="entry name" value="PIG-L"/>
    <property type="match status" value="1"/>
</dbReference>
<dbReference type="InterPro" id="IPR024078">
    <property type="entry name" value="LmbE-like_dom_sf"/>
</dbReference>
<evidence type="ECO:0000313" key="3">
    <source>
        <dbReference type="Proteomes" id="UP001168823"/>
    </source>
</evidence>
<evidence type="ECO:0000313" key="2">
    <source>
        <dbReference type="EMBL" id="MDO3637163.1"/>
    </source>
</evidence>
<protein>
    <submittedName>
        <fullName evidence="2">PIG-L family deacetylase</fullName>
        <ecNumber evidence="2">3.5.1.-</ecNumber>
    </submittedName>
</protein>
<evidence type="ECO:0000256" key="1">
    <source>
        <dbReference type="ARBA" id="ARBA00022833"/>
    </source>
</evidence>
<dbReference type="PANTHER" id="PTHR12993:SF29">
    <property type="entry name" value="BLR3841 PROTEIN"/>
    <property type="match status" value="1"/>
</dbReference>
<organism evidence="2 3">
    <name type="scientific">Mycolicibacterium arseniciresistens</name>
    <dbReference type="NCBI Taxonomy" id="3062257"/>
    <lineage>
        <taxon>Bacteria</taxon>
        <taxon>Bacillati</taxon>
        <taxon>Actinomycetota</taxon>
        <taxon>Actinomycetes</taxon>
        <taxon>Mycobacteriales</taxon>
        <taxon>Mycobacteriaceae</taxon>
        <taxon>Mycolicibacterium</taxon>
    </lineage>
</organism>
<accession>A0ABT8UH95</accession>
<dbReference type="EC" id="3.5.1.-" evidence="2"/>
<name>A0ABT8UH95_9MYCO</name>
<dbReference type="SUPFAM" id="SSF102588">
    <property type="entry name" value="LmbE-like"/>
    <property type="match status" value="1"/>
</dbReference>
<feature type="non-terminal residue" evidence="2">
    <location>
        <position position="175"/>
    </location>
</feature>
<dbReference type="Proteomes" id="UP001168823">
    <property type="component" value="Unassembled WGS sequence"/>
</dbReference>
<dbReference type="RefSeq" id="WP_302914803.1">
    <property type="nucleotide sequence ID" value="NZ_JAUMSQ010000109.1"/>
</dbReference>
<comment type="caution">
    <text evidence="2">The sequence shown here is derived from an EMBL/GenBank/DDBJ whole genome shotgun (WGS) entry which is preliminary data.</text>
</comment>
<sequence>MSNGARFAARPIAGGGTAAEIWRAADLAFPELEWEHCPGLVVVAPHPDDETLGLGGTIAAAAERGIPVRVVSVSDGDAAHPDATAAQRSALAQTRRDEVRCAAAALGVGAPTRLGLPDGAVAAHQARLADALTEVLAAEPAGVWCAATWRGDGHPDHEAVGRAAAEATSRTGAVL</sequence>
<dbReference type="InterPro" id="IPR003737">
    <property type="entry name" value="GlcNAc_PI_deacetylase-related"/>
</dbReference>
<dbReference type="EMBL" id="JAUMSQ010000109">
    <property type="protein sequence ID" value="MDO3637163.1"/>
    <property type="molecule type" value="Genomic_DNA"/>
</dbReference>
<dbReference type="Gene3D" id="3.40.50.10320">
    <property type="entry name" value="LmbE-like"/>
    <property type="match status" value="1"/>
</dbReference>